<dbReference type="AlphaFoldDB" id="A0A392VVJ0"/>
<dbReference type="Proteomes" id="UP000265520">
    <property type="component" value="Unassembled WGS sequence"/>
</dbReference>
<dbReference type="EMBL" id="LXQA011259156">
    <property type="protein sequence ID" value="MCI90971.1"/>
    <property type="molecule type" value="Genomic_DNA"/>
</dbReference>
<reference evidence="1 2" key="1">
    <citation type="journal article" date="2018" name="Front. Plant Sci.">
        <title>Red Clover (Trifolium pratense) and Zigzag Clover (T. medium) - A Picture of Genomic Similarities and Differences.</title>
        <authorList>
            <person name="Dluhosova J."/>
            <person name="Istvanek J."/>
            <person name="Nedelnik J."/>
            <person name="Repkova J."/>
        </authorList>
    </citation>
    <scope>NUCLEOTIDE SEQUENCE [LARGE SCALE GENOMIC DNA]</scope>
    <source>
        <strain evidence="2">cv. 10/8</strain>
        <tissue evidence="1">Leaf</tissue>
    </source>
</reference>
<proteinExistence type="predicted"/>
<evidence type="ECO:0000313" key="1">
    <source>
        <dbReference type="EMBL" id="MCI90971.1"/>
    </source>
</evidence>
<protein>
    <submittedName>
        <fullName evidence="1">Uncharacterized protein</fullName>
    </submittedName>
</protein>
<feature type="non-terminal residue" evidence="1">
    <location>
        <position position="38"/>
    </location>
</feature>
<sequence>MVDCNLASTPMETNVKLNLDKDGEAVDSTIYKQMVGCL</sequence>
<name>A0A392VVJ0_9FABA</name>
<keyword evidence="2" id="KW-1185">Reference proteome</keyword>
<accession>A0A392VVJ0</accession>
<comment type="caution">
    <text evidence="1">The sequence shown here is derived from an EMBL/GenBank/DDBJ whole genome shotgun (WGS) entry which is preliminary data.</text>
</comment>
<evidence type="ECO:0000313" key="2">
    <source>
        <dbReference type="Proteomes" id="UP000265520"/>
    </source>
</evidence>
<organism evidence="1 2">
    <name type="scientific">Trifolium medium</name>
    <dbReference type="NCBI Taxonomy" id="97028"/>
    <lineage>
        <taxon>Eukaryota</taxon>
        <taxon>Viridiplantae</taxon>
        <taxon>Streptophyta</taxon>
        <taxon>Embryophyta</taxon>
        <taxon>Tracheophyta</taxon>
        <taxon>Spermatophyta</taxon>
        <taxon>Magnoliopsida</taxon>
        <taxon>eudicotyledons</taxon>
        <taxon>Gunneridae</taxon>
        <taxon>Pentapetalae</taxon>
        <taxon>rosids</taxon>
        <taxon>fabids</taxon>
        <taxon>Fabales</taxon>
        <taxon>Fabaceae</taxon>
        <taxon>Papilionoideae</taxon>
        <taxon>50 kb inversion clade</taxon>
        <taxon>NPAAA clade</taxon>
        <taxon>Hologalegina</taxon>
        <taxon>IRL clade</taxon>
        <taxon>Trifolieae</taxon>
        <taxon>Trifolium</taxon>
    </lineage>
</organism>